<dbReference type="KEGG" id="kqu:AVR78_09285"/>
<dbReference type="SUPFAM" id="SSF54001">
    <property type="entry name" value="Cysteine proteinases"/>
    <property type="match status" value="1"/>
</dbReference>
<name>A0ABD7MY32_9ENTR</name>
<evidence type="ECO:0000313" key="2">
    <source>
        <dbReference type="Proteomes" id="UP000252079"/>
    </source>
</evidence>
<evidence type="ECO:0000313" key="1">
    <source>
        <dbReference type="EMBL" id="SSF26055.1"/>
    </source>
</evidence>
<dbReference type="Gene3D" id="3.90.1720.10">
    <property type="entry name" value="endopeptidase domain like (from Nostoc punctiforme)"/>
    <property type="match status" value="1"/>
</dbReference>
<sequence length="107" mass="11028">MTAPLLSSGLLTSALLLPTACTVDVGRNAPSASATDSRSLPWAVPLQRHSSIAGSGLREIAESDLRSGDLLFFSSLGVTSFGIRAFSPSSVSHVALYLVNKPKAGAE</sequence>
<dbReference type="InterPro" id="IPR038765">
    <property type="entry name" value="Papain-like_cys_pep_sf"/>
</dbReference>
<keyword evidence="1" id="KW-0449">Lipoprotein</keyword>
<organism evidence="1 2">
    <name type="scientific">Klebsiella quasipneumoniae</name>
    <dbReference type="NCBI Taxonomy" id="1463165"/>
    <lineage>
        <taxon>Bacteria</taxon>
        <taxon>Pseudomonadati</taxon>
        <taxon>Pseudomonadota</taxon>
        <taxon>Gammaproteobacteria</taxon>
        <taxon>Enterobacterales</taxon>
        <taxon>Enterobacteriaceae</taxon>
        <taxon>Klebsiella/Raoultella group</taxon>
        <taxon>Klebsiella</taxon>
        <taxon>Klebsiella pneumoniae complex</taxon>
    </lineage>
</organism>
<reference evidence="1 2" key="1">
    <citation type="submission" date="2018-07" db="EMBL/GenBank/DDBJ databases">
        <authorList>
            <consortium name="Pathogen Informatics"/>
        </authorList>
    </citation>
    <scope>NUCLEOTIDE SEQUENCE [LARGE SCALE GENOMIC DNA]</scope>
    <source>
        <strain evidence="1 2">4300STDY6636950</strain>
    </source>
</reference>
<accession>A0ABD7MY32</accession>
<gene>
    <name evidence="1" type="ORF">SAMEA23995918_00716</name>
</gene>
<dbReference type="AlphaFoldDB" id="A0ABD7MY32"/>
<protein>
    <submittedName>
        <fullName evidence="1">Lipoprotein yaeF</fullName>
    </submittedName>
</protein>
<comment type="caution">
    <text evidence="1">The sequence shown here is derived from an EMBL/GenBank/DDBJ whole genome shotgun (WGS) entry which is preliminary data.</text>
</comment>
<dbReference type="EMBL" id="UFBM01000003">
    <property type="protein sequence ID" value="SSF26055.1"/>
    <property type="molecule type" value="Genomic_DNA"/>
</dbReference>
<proteinExistence type="predicted"/>
<dbReference type="Proteomes" id="UP000252079">
    <property type="component" value="Unassembled WGS sequence"/>
</dbReference>